<feature type="transmembrane region" description="Helical" evidence="3">
    <location>
        <begin position="213"/>
        <end position="233"/>
    </location>
</feature>
<comment type="caution">
    <text evidence="5">The sequence shown here is derived from an EMBL/GenBank/DDBJ whole genome shotgun (WGS) entry which is preliminary data.</text>
</comment>
<comment type="subcellular location">
    <subcellularLocation>
        <location evidence="1">Membrane</location>
        <topology evidence="1">Multi-pass membrane protein</topology>
    </subcellularLocation>
</comment>
<accession>A0AAD6XUL4</accession>
<evidence type="ECO:0000256" key="3">
    <source>
        <dbReference type="SAM" id="Phobius"/>
    </source>
</evidence>
<keyword evidence="3" id="KW-1133">Transmembrane helix</keyword>
<feature type="transmembrane region" description="Helical" evidence="3">
    <location>
        <begin position="259"/>
        <end position="281"/>
    </location>
</feature>
<name>A0AAD6XUL4_9AGAR</name>
<comment type="similarity">
    <text evidence="2">Belongs to the major facilitator superfamily. Monocarboxylate porter (TC 2.A.1.13) family.</text>
</comment>
<dbReference type="PROSITE" id="PS50850">
    <property type="entry name" value="MFS"/>
    <property type="match status" value="1"/>
</dbReference>
<dbReference type="GO" id="GO:0022857">
    <property type="term" value="F:transmembrane transporter activity"/>
    <property type="evidence" value="ECO:0007669"/>
    <property type="project" value="InterPro"/>
</dbReference>
<keyword evidence="3" id="KW-0812">Transmembrane</keyword>
<evidence type="ECO:0000313" key="6">
    <source>
        <dbReference type="Proteomes" id="UP001222325"/>
    </source>
</evidence>
<organism evidence="5 6">
    <name type="scientific">Mycena belliarum</name>
    <dbReference type="NCBI Taxonomy" id="1033014"/>
    <lineage>
        <taxon>Eukaryota</taxon>
        <taxon>Fungi</taxon>
        <taxon>Dikarya</taxon>
        <taxon>Basidiomycota</taxon>
        <taxon>Agaricomycotina</taxon>
        <taxon>Agaricomycetes</taxon>
        <taxon>Agaricomycetidae</taxon>
        <taxon>Agaricales</taxon>
        <taxon>Marasmiineae</taxon>
        <taxon>Mycenaceae</taxon>
        <taxon>Mycena</taxon>
    </lineage>
</organism>
<sequence>MALIDEKQSVKTVIEAPSVGALSKEDVEQLELSAPTFPEGGLQAWATVLGTFLVQFCGFGYTTSFGVYQDFYTRVYLTQPTSSAISWIGSVNALLVISSGLFSGRLYDRGHFHLLLYGGSVGKILGGLLLCLSLFMLSLCKPEKYYQIFLAQGLGAGLGAGTLYVPSIAVVSHYFQKRRTLAMSIVASGSSLGAIIHPIMLNNTFHSRLGFANAVRLSAGLVSALLLLACLLMRPRLPPAQTHPPFWKSLRRFARDPPYLFATAGMATYTVGFYFPLFYLQLDAITHGISETLSFYSLVILNASSFVGRLSPGLLVHRLGVINMVTAAAGCGAALILSMIALKTVASVVVIGVLYGFCAGVFVTMMAPLLAALADDMGELGLRMGVSFAVVGIGGLVGPPINGALLTGSFIWWRPALFSGLMAFVGFGFFVATLFAARRKNAMKARLAAERLREKGAAA</sequence>
<dbReference type="EMBL" id="JARJCN010000025">
    <property type="protein sequence ID" value="KAJ7088741.1"/>
    <property type="molecule type" value="Genomic_DNA"/>
</dbReference>
<dbReference type="Pfam" id="PF07690">
    <property type="entry name" value="MFS_1"/>
    <property type="match status" value="1"/>
</dbReference>
<gene>
    <name evidence="5" type="ORF">B0H15DRAFT_780404</name>
</gene>
<feature type="transmembrane region" description="Helical" evidence="3">
    <location>
        <begin position="44"/>
        <end position="64"/>
    </location>
</feature>
<feature type="transmembrane region" description="Helical" evidence="3">
    <location>
        <begin position="417"/>
        <end position="437"/>
    </location>
</feature>
<feature type="transmembrane region" description="Helical" evidence="3">
    <location>
        <begin position="145"/>
        <end position="169"/>
    </location>
</feature>
<keyword evidence="3" id="KW-0472">Membrane</keyword>
<evidence type="ECO:0000313" key="5">
    <source>
        <dbReference type="EMBL" id="KAJ7088741.1"/>
    </source>
</evidence>
<feature type="transmembrane region" description="Helical" evidence="3">
    <location>
        <begin position="293"/>
        <end position="310"/>
    </location>
</feature>
<protein>
    <submittedName>
        <fullName evidence="5">MFS general substrate transporter</fullName>
    </submittedName>
</protein>
<evidence type="ECO:0000256" key="1">
    <source>
        <dbReference type="ARBA" id="ARBA00004141"/>
    </source>
</evidence>
<proteinExistence type="inferred from homology"/>
<dbReference type="GO" id="GO:0016020">
    <property type="term" value="C:membrane"/>
    <property type="evidence" value="ECO:0007669"/>
    <property type="project" value="UniProtKB-SubCell"/>
</dbReference>
<feature type="transmembrane region" description="Helical" evidence="3">
    <location>
        <begin position="181"/>
        <end position="201"/>
    </location>
</feature>
<feature type="transmembrane region" description="Helical" evidence="3">
    <location>
        <begin position="348"/>
        <end position="374"/>
    </location>
</feature>
<reference evidence="5" key="1">
    <citation type="submission" date="2023-03" db="EMBL/GenBank/DDBJ databases">
        <title>Massive genome expansion in bonnet fungi (Mycena s.s.) driven by repeated elements and novel gene families across ecological guilds.</title>
        <authorList>
            <consortium name="Lawrence Berkeley National Laboratory"/>
            <person name="Harder C.B."/>
            <person name="Miyauchi S."/>
            <person name="Viragh M."/>
            <person name="Kuo A."/>
            <person name="Thoen E."/>
            <person name="Andreopoulos B."/>
            <person name="Lu D."/>
            <person name="Skrede I."/>
            <person name="Drula E."/>
            <person name="Henrissat B."/>
            <person name="Morin E."/>
            <person name="Kohler A."/>
            <person name="Barry K."/>
            <person name="LaButti K."/>
            <person name="Morin E."/>
            <person name="Salamov A."/>
            <person name="Lipzen A."/>
            <person name="Mereny Z."/>
            <person name="Hegedus B."/>
            <person name="Baldrian P."/>
            <person name="Stursova M."/>
            <person name="Weitz H."/>
            <person name="Taylor A."/>
            <person name="Grigoriev I.V."/>
            <person name="Nagy L.G."/>
            <person name="Martin F."/>
            <person name="Kauserud H."/>
        </authorList>
    </citation>
    <scope>NUCLEOTIDE SEQUENCE</scope>
    <source>
        <strain evidence="5">CBHHK173m</strain>
    </source>
</reference>
<dbReference type="PANTHER" id="PTHR11360">
    <property type="entry name" value="MONOCARBOXYLATE TRANSPORTER"/>
    <property type="match status" value="1"/>
</dbReference>
<dbReference type="InterPro" id="IPR050327">
    <property type="entry name" value="Proton-linked_MCT"/>
</dbReference>
<dbReference type="Gene3D" id="1.20.1250.20">
    <property type="entry name" value="MFS general substrate transporter like domains"/>
    <property type="match status" value="2"/>
</dbReference>
<dbReference type="Proteomes" id="UP001222325">
    <property type="component" value="Unassembled WGS sequence"/>
</dbReference>
<feature type="transmembrane region" description="Helical" evidence="3">
    <location>
        <begin position="322"/>
        <end position="342"/>
    </location>
</feature>
<dbReference type="PANTHER" id="PTHR11360:SF284">
    <property type="entry name" value="EG:103B4.3 PROTEIN-RELATED"/>
    <property type="match status" value="1"/>
</dbReference>
<evidence type="ECO:0000259" key="4">
    <source>
        <dbReference type="PROSITE" id="PS50850"/>
    </source>
</evidence>
<feature type="domain" description="Major facilitator superfamily (MFS) profile" evidence="4">
    <location>
        <begin position="43"/>
        <end position="440"/>
    </location>
</feature>
<evidence type="ECO:0000256" key="2">
    <source>
        <dbReference type="ARBA" id="ARBA00006727"/>
    </source>
</evidence>
<dbReference type="InterPro" id="IPR011701">
    <property type="entry name" value="MFS"/>
</dbReference>
<dbReference type="AlphaFoldDB" id="A0AAD6XUL4"/>
<feature type="transmembrane region" description="Helical" evidence="3">
    <location>
        <begin position="84"/>
        <end position="102"/>
    </location>
</feature>
<feature type="transmembrane region" description="Helical" evidence="3">
    <location>
        <begin position="114"/>
        <end position="139"/>
    </location>
</feature>
<feature type="transmembrane region" description="Helical" evidence="3">
    <location>
        <begin position="386"/>
        <end position="411"/>
    </location>
</feature>
<dbReference type="InterPro" id="IPR020846">
    <property type="entry name" value="MFS_dom"/>
</dbReference>
<dbReference type="InterPro" id="IPR036259">
    <property type="entry name" value="MFS_trans_sf"/>
</dbReference>
<keyword evidence="6" id="KW-1185">Reference proteome</keyword>
<dbReference type="SUPFAM" id="SSF103473">
    <property type="entry name" value="MFS general substrate transporter"/>
    <property type="match status" value="1"/>
</dbReference>